<dbReference type="OrthoDB" id="6846267at2759"/>
<organism evidence="5 6">
    <name type="scientific">Daedalea quercina L-15889</name>
    <dbReference type="NCBI Taxonomy" id="1314783"/>
    <lineage>
        <taxon>Eukaryota</taxon>
        <taxon>Fungi</taxon>
        <taxon>Dikarya</taxon>
        <taxon>Basidiomycota</taxon>
        <taxon>Agaricomycotina</taxon>
        <taxon>Agaricomycetes</taxon>
        <taxon>Polyporales</taxon>
        <taxon>Fomitopsis</taxon>
    </lineage>
</organism>
<accession>A0A165MXE4</accession>
<evidence type="ECO:0000313" key="6">
    <source>
        <dbReference type="Proteomes" id="UP000076727"/>
    </source>
</evidence>
<dbReference type="InterPro" id="IPR002018">
    <property type="entry name" value="CarbesteraseB"/>
</dbReference>
<feature type="domain" description="Carboxylesterase type B" evidence="4">
    <location>
        <begin position="18"/>
        <end position="451"/>
    </location>
</feature>
<dbReference type="Pfam" id="PF00135">
    <property type="entry name" value="COesterase"/>
    <property type="match status" value="1"/>
</dbReference>
<evidence type="ECO:0000313" key="5">
    <source>
        <dbReference type="EMBL" id="KZT66245.1"/>
    </source>
</evidence>
<name>A0A165MXE4_9APHY</name>
<dbReference type="InterPro" id="IPR029058">
    <property type="entry name" value="AB_hydrolase_fold"/>
</dbReference>
<proteinExistence type="inferred from homology"/>
<keyword evidence="6" id="KW-1185">Reference proteome</keyword>
<reference evidence="5 6" key="1">
    <citation type="journal article" date="2016" name="Mol. Biol. Evol.">
        <title>Comparative Genomics of Early-Diverging Mushroom-Forming Fungi Provides Insights into the Origins of Lignocellulose Decay Capabilities.</title>
        <authorList>
            <person name="Nagy L.G."/>
            <person name="Riley R."/>
            <person name="Tritt A."/>
            <person name="Adam C."/>
            <person name="Daum C."/>
            <person name="Floudas D."/>
            <person name="Sun H."/>
            <person name="Yadav J.S."/>
            <person name="Pangilinan J."/>
            <person name="Larsson K.H."/>
            <person name="Matsuura K."/>
            <person name="Barry K."/>
            <person name="Labutti K."/>
            <person name="Kuo R."/>
            <person name="Ohm R.A."/>
            <person name="Bhattacharya S.S."/>
            <person name="Shirouzu T."/>
            <person name="Yoshinaga Y."/>
            <person name="Martin F.M."/>
            <person name="Grigoriev I.V."/>
            <person name="Hibbett D.S."/>
        </authorList>
    </citation>
    <scope>NUCLEOTIDE SEQUENCE [LARGE SCALE GENOMIC DNA]</scope>
    <source>
        <strain evidence="5 6">L-15889</strain>
    </source>
</reference>
<dbReference type="EMBL" id="KV429092">
    <property type="protein sequence ID" value="KZT66245.1"/>
    <property type="molecule type" value="Genomic_DNA"/>
</dbReference>
<evidence type="ECO:0000256" key="3">
    <source>
        <dbReference type="RuleBase" id="RU361235"/>
    </source>
</evidence>
<dbReference type="STRING" id="1314783.A0A165MXE4"/>
<dbReference type="EC" id="3.1.1.-" evidence="3"/>
<evidence type="ECO:0000259" key="4">
    <source>
        <dbReference type="Pfam" id="PF00135"/>
    </source>
</evidence>
<evidence type="ECO:0000256" key="2">
    <source>
        <dbReference type="ARBA" id="ARBA00022801"/>
    </source>
</evidence>
<dbReference type="PANTHER" id="PTHR43142">
    <property type="entry name" value="CARBOXYLIC ESTER HYDROLASE"/>
    <property type="match status" value="1"/>
</dbReference>
<dbReference type="SUPFAM" id="SSF53474">
    <property type="entry name" value="alpha/beta-Hydrolases"/>
    <property type="match status" value="1"/>
</dbReference>
<gene>
    <name evidence="5" type="ORF">DAEQUDRAFT_474933</name>
</gene>
<dbReference type="InterPro" id="IPR019826">
    <property type="entry name" value="Carboxylesterase_B_AS"/>
</dbReference>
<dbReference type="GO" id="GO:0016787">
    <property type="term" value="F:hydrolase activity"/>
    <property type="evidence" value="ECO:0007669"/>
    <property type="project" value="UniProtKB-KW"/>
</dbReference>
<dbReference type="Proteomes" id="UP000076727">
    <property type="component" value="Unassembled WGS sequence"/>
</dbReference>
<comment type="similarity">
    <text evidence="1 3">Belongs to the type-B carboxylesterase/lipase family.</text>
</comment>
<evidence type="ECO:0000256" key="1">
    <source>
        <dbReference type="ARBA" id="ARBA00005964"/>
    </source>
</evidence>
<keyword evidence="2 3" id="KW-0378">Hydrolase</keyword>
<protein>
    <recommendedName>
        <fullName evidence="3">Carboxylic ester hydrolase</fullName>
        <ecNumber evidence="3">3.1.1.-</ecNumber>
    </recommendedName>
</protein>
<sequence length="534" mass="59539">MAHVHLQDELTKSAERIIVQTQFGLVKGGRAANGAAAFLEIPYALPPGRFEDPRPLPPGYQYEGKEYIYESKYAAQPSNDGQGAGMSREDRLGLGKPSEDPLFVNIVCPPNFSSSSKYPVKIYIHGGFLQFGSPHGLSAQAPYVAVERSEVWVNIGYRLSVFGFLACDSPKIDGNFGFKDQWLALLWIRDNIEKFGGDPTNVQVTGLSAGAHSVHQILHHASRLPDGEQAPFQSAMLQSNAILTVPKTPTELRPQFEALCRTLGLDPSSPHVLAQLRDASTLPWNKLTHVIETDKIGTEFGSFRGTLDGTWLATSPDPMTWQRSGGFARALRAKGVRSIVVGDLTEEWYLYSIAHPVGTAEDVVHNVRRYYPIDVVDKMLKCYPPIPEGATQKQLERRMGEILADGQVHFPVRLLARDLLNAGFPVLRYEIRWTPEQIRPFGYVTHGTDRLLWTLRLPALQPSQIVAARTWLDVVDVETKSLEEGMNANARDPKNVLAFNEDKAISWRYDDKWDHLMRLRVAIPTEDGHAVGKL</sequence>
<dbReference type="AlphaFoldDB" id="A0A165MXE4"/>
<dbReference type="PROSITE" id="PS00122">
    <property type="entry name" value="CARBOXYLESTERASE_B_1"/>
    <property type="match status" value="1"/>
</dbReference>
<dbReference type="ESTHER" id="9aphy-a0a165mxe4">
    <property type="family name" value="Fungal_carboxylesterase_lipase"/>
</dbReference>
<dbReference type="PANTHER" id="PTHR43142:SF1">
    <property type="entry name" value="CARBOXYLIC ESTER HYDROLASE"/>
    <property type="match status" value="1"/>
</dbReference>
<dbReference type="Gene3D" id="3.40.50.1820">
    <property type="entry name" value="alpha/beta hydrolase"/>
    <property type="match status" value="1"/>
</dbReference>